<sequence>MTPLKVLMSVLLLLALQTGQMRAQTASCRSGWEWMNNTVGKNPCQIVESLDSWCLGSPFIVPALQNGTVYAPPHDTNSNSAICDCNTPIYTLFSACAACQGAGWVKWSEWSAVCGVAHVGKRPDSYLVTTPVPHWAFINVTVDDTFVPETAKLVGGLPEQPTDGPTTTFTLGSSTLRVESTSISTKNYSWRDRRWYDRWFGRAVPYRICIALLSQTKGS</sequence>
<dbReference type="EMBL" id="MU117997">
    <property type="protein sequence ID" value="KAF9649482.1"/>
    <property type="molecule type" value="Genomic_DNA"/>
</dbReference>
<keyword evidence="2" id="KW-1185">Reference proteome</keyword>
<evidence type="ECO:0000313" key="1">
    <source>
        <dbReference type="EMBL" id="KAF9649482.1"/>
    </source>
</evidence>
<protein>
    <submittedName>
        <fullName evidence="1">Uncharacterized protein</fullName>
    </submittedName>
</protein>
<accession>A0ACB6ZIS0</accession>
<proteinExistence type="predicted"/>
<name>A0ACB6ZIS0_THEGA</name>
<reference evidence="1" key="2">
    <citation type="journal article" date="2020" name="Nat. Commun.">
        <title>Large-scale genome sequencing of mycorrhizal fungi provides insights into the early evolution of symbiotic traits.</title>
        <authorList>
            <person name="Miyauchi S."/>
            <person name="Kiss E."/>
            <person name="Kuo A."/>
            <person name="Drula E."/>
            <person name="Kohler A."/>
            <person name="Sanchez-Garcia M."/>
            <person name="Morin E."/>
            <person name="Andreopoulos B."/>
            <person name="Barry K.W."/>
            <person name="Bonito G."/>
            <person name="Buee M."/>
            <person name="Carver A."/>
            <person name="Chen C."/>
            <person name="Cichocki N."/>
            <person name="Clum A."/>
            <person name="Culley D."/>
            <person name="Crous P.W."/>
            <person name="Fauchery L."/>
            <person name="Girlanda M."/>
            <person name="Hayes R.D."/>
            <person name="Keri Z."/>
            <person name="LaButti K."/>
            <person name="Lipzen A."/>
            <person name="Lombard V."/>
            <person name="Magnuson J."/>
            <person name="Maillard F."/>
            <person name="Murat C."/>
            <person name="Nolan M."/>
            <person name="Ohm R.A."/>
            <person name="Pangilinan J."/>
            <person name="Pereira M.F."/>
            <person name="Perotto S."/>
            <person name="Peter M."/>
            <person name="Pfister S."/>
            <person name="Riley R."/>
            <person name="Sitrit Y."/>
            <person name="Stielow J.B."/>
            <person name="Szollosi G."/>
            <person name="Zifcakova L."/>
            <person name="Stursova M."/>
            <person name="Spatafora J.W."/>
            <person name="Tedersoo L."/>
            <person name="Vaario L.M."/>
            <person name="Yamada A."/>
            <person name="Yan M."/>
            <person name="Wang P."/>
            <person name="Xu J."/>
            <person name="Bruns T."/>
            <person name="Baldrian P."/>
            <person name="Vilgalys R."/>
            <person name="Dunand C."/>
            <person name="Henrissat B."/>
            <person name="Grigoriev I.V."/>
            <person name="Hibbett D."/>
            <person name="Nagy L.G."/>
            <person name="Martin F.M."/>
        </authorList>
    </citation>
    <scope>NUCLEOTIDE SEQUENCE</scope>
    <source>
        <strain evidence="1">P2</strain>
    </source>
</reference>
<reference evidence="1" key="1">
    <citation type="submission" date="2019-10" db="EMBL/GenBank/DDBJ databases">
        <authorList>
            <consortium name="DOE Joint Genome Institute"/>
            <person name="Kuo A."/>
            <person name="Miyauchi S."/>
            <person name="Kiss E."/>
            <person name="Drula E."/>
            <person name="Kohler A."/>
            <person name="Sanchez-Garcia M."/>
            <person name="Andreopoulos B."/>
            <person name="Barry K.W."/>
            <person name="Bonito G."/>
            <person name="Buee M."/>
            <person name="Carver A."/>
            <person name="Chen C."/>
            <person name="Cichocki N."/>
            <person name="Clum A."/>
            <person name="Culley D."/>
            <person name="Crous P.W."/>
            <person name="Fauchery L."/>
            <person name="Girlanda M."/>
            <person name="Hayes R."/>
            <person name="Keri Z."/>
            <person name="Labutti K."/>
            <person name="Lipzen A."/>
            <person name="Lombard V."/>
            <person name="Magnuson J."/>
            <person name="Maillard F."/>
            <person name="Morin E."/>
            <person name="Murat C."/>
            <person name="Nolan M."/>
            <person name="Ohm R."/>
            <person name="Pangilinan J."/>
            <person name="Pereira M."/>
            <person name="Perotto S."/>
            <person name="Peter M."/>
            <person name="Riley R."/>
            <person name="Sitrit Y."/>
            <person name="Stielow B."/>
            <person name="Szollosi G."/>
            <person name="Zifcakova L."/>
            <person name="Stursova M."/>
            <person name="Spatafora J.W."/>
            <person name="Tedersoo L."/>
            <person name="Vaario L.-M."/>
            <person name="Yamada A."/>
            <person name="Yan M."/>
            <person name="Wang P."/>
            <person name="Xu J."/>
            <person name="Bruns T."/>
            <person name="Baldrian P."/>
            <person name="Vilgalys R."/>
            <person name="Henrissat B."/>
            <person name="Grigoriev I.V."/>
            <person name="Hibbett D."/>
            <person name="Nagy L.G."/>
            <person name="Martin F.M."/>
        </authorList>
    </citation>
    <scope>NUCLEOTIDE SEQUENCE</scope>
    <source>
        <strain evidence="1">P2</strain>
    </source>
</reference>
<dbReference type="Proteomes" id="UP000886501">
    <property type="component" value="Unassembled WGS sequence"/>
</dbReference>
<gene>
    <name evidence="1" type="ORF">BDM02DRAFT_1833964</name>
</gene>
<organism evidence="1 2">
    <name type="scientific">Thelephora ganbajun</name>
    <name type="common">Ganba fungus</name>
    <dbReference type="NCBI Taxonomy" id="370292"/>
    <lineage>
        <taxon>Eukaryota</taxon>
        <taxon>Fungi</taxon>
        <taxon>Dikarya</taxon>
        <taxon>Basidiomycota</taxon>
        <taxon>Agaricomycotina</taxon>
        <taxon>Agaricomycetes</taxon>
        <taxon>Thelephorales</taxon>
        <taxon>Thelephoraceae</taxon>
        <taxon>Thelephora</taxon>
    </lineage>
</organism>
<evidence type="ECO:0000313" key="2">
    <source>
        <dbReference type="Proteomes" id="UP000886501"/>
    </source>
</evidence>
<comment type="caution">
    <text evidence="1">The sequence shown here is derived from an EMBL/GenBank/DDBJ whole genome shotgun (WGS) entry which is preliminary data.</text>
</comment>